<dbReference type="Gene3D" id="3.30.70.1320">
    <property type="entry name" value="Multidrug efflux transporter AcrB pore domain like"/>
    <property type="match status" value="1"/>
</dbReference>
<dbReference type="NCBIfam" id="TIGR00914">
    <property type="entry name" value="2A0601"/>
    <property type="match status" value="1"/>
</dbReference>
<organism evidence="9 10">
    <name type="scientific">Emticicia soli</name>
    <dbReference type="NCBI Taxonomy" id="2027878"/>
    <lineage>
        <taxon>Bacteria</taxon>
        <taxon>Pseudomonadati</taxon>
        <taxon>Bacteroidota</taxon>
        <taxon>Cytophagia</taxon>
        <taxon>Cytophagales</taxon>
        <taxon>Leadbetterellaceae</taxon>
        <taxon>Emticicia</taxon>
    </lineage>
</organism>
<evidence type="ECO:0000256" key="2">
    <source>
        <dbReference type="ARBA" id="ARBA00010942"/>
    </source>
</evidence>
<feature type="transmembrane region" description="Helical" evidence="8">
    <location>
        <begin position="977"/>
        <end position="996"/>
    </location>
</feature>
<dbReference type="Proteomes" id="UP001597510">
    <property type="component" value="Unassembled WGS sequence"/>
</dbReference>
<keyword evidence="10" id="KW-1185">Reference proteome</keyword>
<keyword evidence="5 8" id="KW-0812">Transmembrane</keyword>
<dbReference type="Gene3D" id="1.20.1640.10">
    <property type="entry name" value="Multidrug efflux transporter AcrB transmembrane domain"/>
    <property type="match status" value="2"/>
</dbReference>
<gene>
    <name evidence="9" type="ORF">ACFSR2_15365</name>
</gene>
<feature type="transmembrane region" description="Helical" evidence="8">
    <location>
        <begin position="904"/>
        <end position="923"/>
    </location>
</feature>
<keyword evidence="6 8" id="KW-1133">Transmembrane helix</keyword>
<feature type="transmembrane region" description="Helical" evidence="8">
    <location>
        <begin position="439"/>
        <end position="463"/>
    </location>
</feature>
<evidence type="ECO:0000256" key="5">
    <source>
        <dbReference type="ARBA" id="ARBA00022692"/>
    </source>
</evidence>
<comment type="subcellular location">
    <subcellularLocation>
        <location evidence="1">Cell membrane</location>
        <topology evidence="1">Multi-pass membrane protein</topology>
    </subcellularLocation>
</comment>
<dbReference type="PRINTS" id="PR00702">
    <property type="entry name" value="ACRIFLAVINRP"/>
</dbReference>
<accession>A0ABW5JAN7</accession>
<dbReference type="PANTHER" id="PTHR32063">
    <property type="match status" value="1"/>
</dbReference>
<evidence type="ECO:0000313" key="9">
    <source>
        <dbReference type="EMBL" id="MFD2522274.1"/>
    </source>
</evidence>
<evidence type="ECO:0000256" key="6">
    <source>
        <dbReference type="ARBA" id="ARBA00022989"/>
    </source>
</evidence>
<evidence type="ECO:0000256" key="3">
    <source>
        <dbReference type="ARBA" id="ARBA00022448"/>
    </source>
</evidence>
<evidence type="ECO:0000256" key="7">
    <source>
        <dbReference type="ARBA" id="ARBA00023136"/>
    </source>
</evidence>
<dbReference type="SUPFAM" id="SSF82714">
    <property type="entry name" value="Multidrug efflux transporter AcrB TolC docking domain, DN and DC subdomains"/>
    <property type="match status" value="2"/>
</dbReference>
<feature type="transmembrane region" description="Helical" evidence="8">
    <location>
        <begin position="367"/>
        <end position="389"/>
    </location>
</feature>
<dbReference type="Gene3D" id="3.30.70.1430">
    <property type="entry name" value="Multidrug efflux transporter AcrB pore domain"/>
    <property type="match status" value="2"/>
</dbReference>
<evidence type="ECO:0000256" key="4">
    <source>
        <dbReference type="ARBA" id="ARBA00022475"/>
    </source>
</evidence>
<comment type="similarity">
    <text evidence="2">Belongs to the resistance-nodulation-cell division (RND) (TC 2.A.6) family.</text>
</comment>
<proteinExistence type="inferred from homology"/>
<name>A0ABW5JAN7_9BACT</name>
<dbReference type="RefSeq" id="WP_340234394.1">
    <property type="nucleotide sequence ID" value="NZ_JBBEWC010000002.1"/>
</dbReference>
<keyword evidence="7 8" id="KW-0472">Membrane</keyword>
<protein>
    <submittedName>
        <fullName evidence="9">Efflux RND transporter permease subunit</fullName>
    </submittedName>
</protein>
<dbReference type="Pfam" id="PF00873">
    <property type="entry name" value="ACR_tran"/>
    <property type="match status" value="1"/>
</dbReference>
<feature type="transmembrane region" description="Helical" evidence="8">
    <location>
        <begin position="401"/>
        <end position="419"/>
    </location>
</feature>
<dbReference type="InterPro" id="IPR004763">
    <property type="entry name" value="CusA-like"/>
</dbReference>
<comment type="caution">
    <text evidence="9">The sequence shown here is derived from an EMBL/GenBank/DDBJ whole genome shotgun (WGS) entry which is preliminary data.</text>
</comment>
<dbReference type="PANTHER" id="PTHR32063:SF24">
    <property type="entry name" value="CATION EFFLUX SYSTEM (ACRB_ACRD_ACRF FAMILY)"/>
    <property type="match status" value="1"/>
</dbReference>
<dbReference type="InterPro" id="IPR001036">
    <property type="entry name" value="Acrflvin-R"/>
</dbReference>
<feature type="transmembrane region" description="Helical" evidence="8">
    <location>
        <begin position="878"/>
        <end position="897"/>
    </location>
</feature>
<reference evidence="10" key="1">
    <citation type="journal article" date="2019" name="Int. J. Syst. Evol. Microbiol.">
        <title>The Global Catalogue of Microorganisms (GCM) 10K type strain sequencing project: providing services to taxonomists for standard genome sequencing and annotation.</title>
        <authorList>
            <consortium name="The Broad Institute Genomics Platform"/>
            <consortium name="The Broad Institute Genome Sequencing Center for Infectious Disease"/>
            <person name="Wu L."/>
            <person name="Ma J."/>
        </authorList>
    </citation>
    <scope>NUCLEOTIDE SEQUENCE [LARGE SCALE GENOMIC DNA]</scope>
    <source>
        <strain evidence="10">KCTC 52344</strain>
    </source>
</reference>
<evidence type="ECO:0000256" key="8">
    <source>
        <dbReference type="SAM" id="Phobius"/>
    </source>
</evidence>
<feature type="transmembrane region" description="Helical" evidence="8">
    <location>
        <begin position="343"/>
        <end position="360"/>
    </location>
</feature>
<feature type="transmembrane region" description="Helical" evidence="8">
    <location>
        <begin position="929"/>
        <end position="951"/>
    </location>
</feature>
<keyword evidence="4" id="KW-1003">Cell membrane</keyword>
<dbReference type="Gene3D" id="3.30.2090.10">
    <property type="entry name" value="Multidrug efflux transporter AcrB TolC docking domain, DN and DC subdomains"/>
    <property type="match status" value="2"/>
</dbReference>
<sequence length="1040" mass="113910">MFDAIIKFSINNKMIIGMMVLGLIGWGGYSLTQLPIDAIPDVTNNQVVILSQTPTLAAQEVEQYITSPIEQQMANLQGVEEIRSTSRLGLSVITIVFDESIPMLQARQLVAEQLKATEDKIPTQFGKPELAPITTGLGEIYQYTIIPKKGYEDKYSLTDLRTIQDWIIKRQLAGVKGVIEISSFGGFVKQYEVSANPERLRANNISLSELYDALARNNANTGGSYIEKNNQAYFIRGEGTTKTLSDIENIVIKNVAGTPLLVREVATVQFGHANRFGAMTQNGKGETVGAVVLMLKGADSEKTIKGVKERIDRIQKTLPEGLQISAFIDRTKLIDKAIRTVETNLIEGGLIVVFVLVLLMGSIRAGLLVASVIPLSMLVTLSLMNTIGISANLMSLGAIDFGLIIDGSIIVVEGILHYLQDKSHENAKAKLTQPEMDSLVFKATSKILNSAIFGVIIILTVYLPLLTLSGVEGKMFQPMAITVSLAIVSALVLSLTYVPAVSALLLKNEGNKHFKLSDTIVNSIFNAYSPLFKWAMAKKKIVVGIAFGLFVVSLGVFSTLGGEFIPSLEEGDIAVDFQTPPGTSLTATIEATTKAQNALRKHFPEIEQIVGRIGASEVPTDPMPVEMSDLMISLKDKSEWVSAKSKEEMFEKMADVIDREVPGMSVEFTQPIQMRFNEMIAGSRSEIVVKIFGNDLEKLAERANACARIIEKIEGVASIKIERLVGLPQISVVYNREKLAQYGLNIEELNLILKTAFAGEKAGTVFEEEKRFDMVLRLDSTSRNDIDGVKALYVKLANGSYINFEEVADISYITAPAQISHENTRRRITIGVSPQNRDVESLVHEIQQKLDAQIKLPAGYYFVYGGAFENLQKAKDRLSIAVPVALLLIFMLLYFTFRSFRQASMIFTAIPLSAIGGIVALWVRDMPFSISAGVGFIALFGVAVLNGIVLISHLNQLEEEGYQNIYERTFQGVKNRFRPVLMTAAVASLGFLPMAISHSAGAEVQKPLATVVIGGLISATLLTLVVLPVIYTLFTKNKVR</sequence>
<keyword evidence="3" id="KW-0813">Transport</keyword>
<dbReference type="SUPFAM" id="SSF82866">
    <property type="entry name" value="Multidrug efflux transporter AcrB transmembrane domain"/>
    <property type="match status" value="2"/>
</dbReference>
<feature type="transmembrane region" description="Helical" evidence="8">
    <location>
        <begin position="1008"/>
        <end position="1034"/>
    </location>
</feature>
<dbReference type="EMBL" id="JBHULC010000018">
    <property type="protein sequence ID" value="MFD2522274.1"/>
    <property type="molecule type" value="Genomic_DNA"/>
</dbReference>
<feature type="transmembrane region" description="Helical" evidence="8">
    <location>
        <begin position="483"/>
        <end position="506"/>
    </location>
</feature>
<feature type="transmembrane region" description="Helical" evidence="8">
    <location>
        <begin position="541"/>
        <end position="560"/>
    </location>
</feature>
<dbReference type="SUPFAM" id="SSF82693">
    <property type="entry name" value="Multidrug efflux transporter AcrB pore domain, PN1, PN2, PC1 and PC2 subdomains"/>
    <property type="match status" value="3"/>
</dbReference>
<evidence type="ECO:0000256" key="1">
    <source>
        <dbReference type="ARBA" id="ARBA00004651"/>
    </source>
</evidence>
<dbReference type="Gene3D" id="3.30.70.1440">
    <property type="entry name" value="Multidrug efflux transporter AcrB pore domain"/>
    <property type="match status" value="1"/>
</dbReference>
<dbReference type="InterPro" id="IPR027463">
    <property type="entry name" value="AcrB_DN_DC_subdom"/>
</dbReference>
<evidence type="ECO:0000313" key="10">
    <source>
        <dbReference type="Proteomes" id="UP001597510"/>
    </source>
</evidence>